<comment type="cofactor">
    <cofactor evidence="1">
        <name>pyridoxal 5'-phosphate</name>
        <dbReference type="ChEBI" id="CHEBI:597326"/>
    </cofactor>
</comment>
<gene>
    <name evidence="3" type="ORF">S06H3_20999</name>
</gene>
<evidence type="ECO:0000256" key="1">
    <source>
        <dbReference type="ARBA" id="ARBA00001933"/>
    </source>
</evidence>
<dbReference type="SUPFAM" id="SSF53383">
    <property type="entry name" value="PLP-dependent transferases"/>
    <property type="match status" value="1"/>
</dbReference>
<dbReference type="GO" id="GO:0008483">
    <property type="term" value="F:transaminase activity"/>
    <property type="evidence" value="ECO:0007669"/>
    <property type="project" value="InterPro"/>
</dbReference>
<name>X1LKL9_9ZZZZ</name>
<dbReference type="EMBL" id="BARV01010960">
    <property type="protein sequence ID" value="GAI02930.1"/>
    <property type="molecule type" value="Genomic_DNA"/>
</dbReference>
<protein>
    <recommendedName>
        <fullName evidence="4">Ornithine aminotransferase</fullName>
    </recommendedName>
</protein>
<dbReference type="InterPro" id="IPR050103">
    <property type="entry name" value="Class-III_PLP-dep_AT"/>
</dbReference>
<dbReference type="InterPro" id="IPR049704">
    <property type="entry name" value="Aminotrans_3_PPA_site"/>
</dbReference>
<comment type="caution">
    <text evidence="3">The sequence shown here is derived from an EMBL/GenBank/DDBJ whole genome shotgun (WGS) entry which is preliminary data.</text>
</comment>
<evidence type="ECO:0008006" key="4">
    <source>
        <dbReference type="Google" id="ProtNLM"/>
    </source>
</evidence>
<feature type="non-terminal residue" evidence="3">
    <location>
        <position position="61"/>
    </location>
</feature>
<accession>X1LKL9</accession>
<sequence>MRLKELCDKYDIILVVDEIQTGMGRTGKMWGCEHSGIAPDLVTVAKTLGGGIALSALVGRE</sequence>
<evidence type="ECO:0000256" key="2">
    <source>
        <dbReference type="ARBA" id="ARBA00008954"/>
    </source>
</evidence>
<dbReference type="PANTHER" id="PTHR11986">
    <property type="entry name" value="AMINOTRANSFERASE CLASS III"/>
    <property type="match status" value="1"/>
</dbReference>
<dbReference type="InterPro" id="IPR015424">
    <property type="entry name" value="PyrdxlP-dep_Trfase"/>
</dbReference>
<proteinExistence type="inferred from homology"/>
<dbReference type="InterPro" id="IPR015421">
    <property type="entry name" value="PyrdxlP-dep_Trfase_major"/>
</dbReference>
<dbReference type="InterPro" id="IPR005814">
    <property type="entry name" value="Aminotrans_3"/>
</dbReference>
<organism evidence="3">
    <name type="scientific">marine sediment metagenome</name>
    <dbReference type="NCBI Taxonomy" id="412755"/>
    <lineage>
        <taxon>unclassified sequences</taxon>
        <taxon>metagenomes</taxon>
        <taxon>ecological metagenomes</taxon>
    </lineage>
</organism>
<dbReference type="GO" id="GO:0042802">
    <property type="term" value="F:identical protein binding"/>
    <property type="evidence" value="ECO:0007669"/>
    <property type="project" value="TreeGrafter"/>
</dbReference>
<dbReference type="Pfam" id="PF00202">
    <property type="entry name" value="Aminotran_3"/>
    <property type="match status" value="1"/>
</dbReference>
<dbReference type="AlphaFoldDB" id="X1LKL9"/>
<dbReference type="PANTHER" id="PTHR11986:SF58">
    <property type="entry name" value="LEUCINE_METHIONINE RACEMASE"/>
    <property type="match status" value="1"/>
</dbReference>
<reference evidence="3" key="1">
    <citation type="journal article" date="2014" name="Front. Microbiol.">
        <title>High frequency of phylogenetically diverse reductive dehalogenase-homologous genes in deep subseafloor sedimentary metagenomes.</title>
        <authorList>
            <person name="Kawai M."/>
            <person name="Futagami T."/>
            <person name="Toyoda A."/>
            <person name="Takaki Y."/>
            <person name="Nishi S."/>
            <person name="Hori S."/>
            <person name="Arai W."/>
            <person name="Tsubouchi T."/>
            <person name="Morono Y."/>
            <person name="Uchiyama I."/>
            <person name="Ito T."/>
            <person name="Fujiyama A."/>
            <person name="Inagaki F."/>
            <person name="Takami H."/>
        </authorList>
    </citation>
    <scope>NUCLEOTIDE SEQUENCE</scope>
    <source>
        <strain evidence="3">Expedition CK06-06</strain>
    </source>
</reference>
<dbReference type="Gene3D" id="3.40.640.10">
    <property type="entry name" value="Type I PLP-dependent aspartate aminotransferase-like (Major domain)"/>
    <property type="match status" value="1"/>
</dbReference>
<comment type="similarity">
    <text evidence="2">Belongs to the class-III pyridoxal-phosphate-dependent aminotransferase family.</text>
</comment>
<evidence type="ECO:0000313" key="3">
    <source>
        <dbReference type="EMBL" id="GAI02930.1"/>
    </source>
</evidence>
<dbReference type="PROSITE" id="PS00600">
    <property type="entry name" value="AA_TRANSFER_CLASS_3"/>
    <property type="match status" value="1"/>
</dbReference>
<dbReference type="GO" id="GO:0030170">
    <property type="term" value="F:pyridoxal phosphate binding"/>
    <property type="evidence" value="ECO:0007669"/>
    <property type="project" value="InterPro"/>
</dbReference>